<evidence type="ECO:0000256" key="1">
    <source>
        <dbReference type="SAM" id="SignalP"/>
    </source>
</evidence>
<dbReference type="EMBL" id="OZ019895">
    <property type="protein sequence ID" value="CAK9219503.1"/>
    <property type="molecule type" value="Genomic_DNA"/>
</dbReference>
<gene>
    <name evidence="2" type="ORF">CSSPTR1EN2_LOCUS14572</name>
</gene>
<feature type="signal peptide" evidence="1">
    <location>
        <begin position="1"/>
        <end position="22"/>
    </location>
</feature>
<name>A0ABP0UDL6_9BRYO</name>
<accession>A0ABP0UDL6</accession>
<reference evidence="2" key="1">
    <citation type="submission" date="2024-02" db="EMBL/GenBank/DDBJ databases">
        <authorList>
            <consortium name="ELIXIR-Norway"/>
            <consortium name="Elixir Norway"/>
        </authorList>
    </citation>
    <scope>NUCLEOTIDE SEQUENCE</scope>
</reference>
<organism evidence="2 3">
    <name type="scientific">Sphagnum troendelagicum</name>
    <dbReference type="NCBI Taxonomy" id="128251"/>
    <lineage>
        <taxon>Eukaryota</taxon>
        <taxon>Viridiplantae</taxon>
        <taxon>Streptophyta</taxon>
        <taxon>Embryophyta</taxon>
        <taxon>Bryophyta</taxon>
        <taxon>Sphagnophytina</taxon>
        <taxon>Sphagnopsida</taxon>
        <taxon>Sphagnales</taxon>
        <taxon>Sphagnaceae</taxon>
        <taxon>Sphagnum</taxon>
    </lineage>
</organism>
<evidence type="ECO:0008006" key="4">
    <source>
        <dbReference type="Google" id="ProtNLM"/>
    </source>
</evidence>
<evidence type="ECO:0000313" key="3">
    <source>
        <dbReference type="Proteomes" id="UP001497512"/>
    </source>
</evidence>
<protein>
    <recommendedName>
        <fullName evidence="4">Secreted protein</fullName>
    </recommendedName>
</protein>
<sequence length="91" mass="9854">MYCTSLCTYVCALLADCWWVLGSRFVRSFGCRSCVLSIADCGLLVWVVADCGFQRTEGQKFGRASSSKRGFGFGTAADGSRARFLGLGAQF</sequence>
<dbReference type="Proteomes" id="UP001497512">
    <property type="component" value="Chromosome 3"/>
</dbReference>
<proteinExistence type="predicted"/>
<evidence type="ECO:0000313" key="2">
    <source>
        <dbReference type="EMBL" id="CAK9219503.1"/>
    </source>
</evidence>
<keyword evidence="3" id="KW-1185">Reference proteome</keyword>
<feature type="chain" id="PRO_5046339773" description="Secreted protein" evidence="1">
    <location>
        <begin position="23"/>
        <end position="91"/>
    </location>
</feature>
<keyword evidence="1" id="KW-0732">Signal</keyword>